<dbReference type="Pfam" id="PF09339">
    <property type="entry name" value="HTH_IclR"/>
    <property type="match status" value="1"/>
</dbReference>
<name>A0ABP8II64_9BURK</name>
<dbReference type="InterPro" id="IPR036388">
    <property type="entry name" value="WH-like_DNA-bd_sf"/>
</dbReference>
<dbReference type="SUPFAM" id="SSF55781">
    <property type="entry name" value="GAF domain-like"/>
    <property type="match status" value="1"/>
</dbReference>
<evidence type="ECO:0000313" key="6">
    <source>
        <dbReference type="EMBL" id="GAA4359357.1"/>
    </source>
</evidence>
<keyword evidence="7" id="KW-1185">Reference proteome</keyword>
<evidence type="ECO:0000256" key="1">
    <source>
        <dbReference type="ARBA" id="ARBA00023015"/>
    </source>
</evidence>
<comment type="caution">
    <text evidence="6">The sequence shown here is derived from an EMBL/GenBank/DDBJ whole genome shotgun (WGS) entry which is preliminary data.</text>
</comment>
<evidence type="ECO:0000256" key="2">
    <source>
        <dbReference type="ARBA" id="ARBA00023125"/>
    </source>
</evidence>
<accession>A0ABP8II64</accession>
<evidence type="ECO:0000259" key="5">
    <source>
        <dbReference type="PROSITE" id="PS51078"/>
    </source>
</evidence>
<evidence type="ECO:0000259" key="4">
    <source>
        <dbReference type="PROSITE" id="PS51077"/>
    </source>
</evidence>
<dbReference type="SMART" id="SM00346">
    <property type="entry name" value="HTH_ICLR"/>
    <property type="match status" value="1"/>
</dbReference>
<dbReference type="RefSeq" id="WP_345542052.1">
    <property type="nucleotide sequence ID" value="NZ_BAABGJ010000081.1"/>
</dbReference>
<protein>
    <submittedName>
        <fullName evidence="6">IclR family transcriptional regulator</fullName>
    </submittedName>
</protein>
<dbReference type="SUPFAM" id="SSF46785">
    <property type="entry name" value="Winged helix' DNA-binding domain"/>
    <property type="match status" value="1"/>
</dbReference>
<proteinExistence type="predicted"/>
<dbReference type="InterPro" id="IPR036390">
    <property type="entry name" value="WH_DNA-bd_sf"/>
</dbReference>
<dbReference type="InterPro" id="IPR029016">
    <property type="entry name" value="GAF-like_dom_sf"/>
</dbReference>
<feature type="domain" description="HTH iclR-type" evidence="4">
    <location>
        <begin position="16"/>
        <end position="77"/>
    </location>
</feature>
<keyword evidence="2" id="KW-0238">DNA-binding</keyword>
<organism evidence="6 7">
    <name type="scientific">Variovorax defluvii</name>
    <dbReference type="NCBI Taxonomy" id="913761"/>
    <lineage>
        <taxon>Bacteria</taxon>
        <taxon>Pseudomonadati</taxon>
        <taxon>Pseudomonadota</taxon>
        <taxon>Betaproteobacteria</taxon>
        <taxon>Burkholderiales</taxon>
        <taxon>Comamonadaceae</taxon>
        <taxon>Variovorax</taxon>
    </lineage>
</organism>
<dbReference type="Gene3D" id="1.10.10.10">
    <property type="entry name" value="Winged helix-like DNA-binding domain superfamily/Winged helix DNA-binding domain"/>
    <property type="match status" value="1"/>
</dbReference>
<dbReference type="EMBL" id="BAABGJ010000081">
    <property type="protein sequence ID" value="GAA4359357.1"/>
    <property type="molecule type" value="Genomic_DNA"/>
</dbReference>
<dbReference type="Proteomes" id="UP001500975">
    <property type="component" value="Unassembled WGS sequence"/>
</dbReference>
<dbReference type="InterPro" id="IPR014757">
    <property type="entry name" value="Tscrpt_reg_IclR_C"/>
</dbReference>
<keyword evidence="1" id="KW-0805">Transcription regulation</keyword>
<sequence length="282" mass="30009">MPNDDSTKPNTKARSRSGLNSGLDVLDCLVAHDRPLTLTEIAAAIGMAKSSVLPLLGILQQRGLVRRQSDQRYVIGLRAWEIGCHAGPVEFGRLAQPHMAQLARDISEGVALAMFEVDHTVCIQLADSPNAVRVHANIGDRTPAHCGSSGLAILATMRDEEVARVLPQRLEQLTPHTIATRDELLAELAEVRARGWSISRSSWRLEVGGVAVALTGTGGQTVAALNVAVPVHKLTQAWLDASMPLIQQAARTIERAFGAPVDKVPPIAPVAPRGGSPLARAA</sequence>
<dbReference type="PANTHER" id="PTHR30136:SF24">
    <property type="entry name" value="HTH-TYPE TRANSCRIPTIONAL REPRESSOR ALLR"/>
    <property type="match status" value="1"/>
</dbReference>
<reference evidence="7" key="1">
    <citation type="journal article" date="2019" name="Int. J. Syst. Evol. Microbiol.">
        <title>The Global Catalogue of Microorganisms (GCM) 10K type strain sequencing project: providing services to taxonomists for standard genome sequencing and annotation.</title>
        <authorList>
            <consortium name="The Broad Institute Genomics Platform"/>
            <consortium name="The Broad Institute Genome Sequencing Center for Infectious Disease"/>
            <person name="Wu L."/>
            <person name="Ma J."/>
        </authorList>
    </citation>
    <scope>NUCLEOTIDE SEQUENCE [LARGE SCALE GENOMIC DNA]</scope>
    <source>
        <strain evidence="7">JCM 17804</strain>
    </source>
</reference>
<dbReference type="PROSITE" id="PS51077">
    <property type="entry name" value="HTH_ICLR"/>
    <property type="match status" value="1"/>
</dbReference>
<dbReference type="Pfam" id="PF01614">
    <property type="entry name" value="IclR_C"/>
    <property type="match status" value="1"/>
</dbReference>
<evidence type="ECO:0000313" key="7">
    <source>
        <dbReference type="Proteomes" id="UP001500975"/>
    </source>
</evidence>
<feature type="domain" description="IclR-ED" evidence="5">
    <location>
        <begin position="78"/>
        <end position="259"/>
    </location>
</feature>
<dbReference type="PANTHER" id="PTHR30136">
    <property type="entry name" value="HELIX-TURN-HELIX TRANSCRIPTIONAL REGULATOR, ICLR FAMILY"/>
    <property type="match status" value="1"/>
</dbReference>
<keyword evidence="3" id="KW-0804">Transcription</keyword>
<dbReference type="InterPro" id="IPR050707">
    <property type="entry name" value="HTH_MetabolicPath_Reg"/>
</dbReference>
<dbReference type="InterPro" id="IPR005471">
    <property type="entry name" value="Tscrpt_reg_IclR_N"/>
</dbReference>
<dbReference type="PROSITE" id="PS51078">
    <property type="entry name" value="ICLR_ED"/>
    <property type="match status" value="1"/>
</dbReference>
<gene>
    <name evidence="6" type="ORF">GCM10023165_55330</name>
</gene>
<dbReference type="Gene3D" id="3.30.450.40">
    <property type="match status" value="1"/>
</dbReference>
<evidence type="ECO:0000256" key="3">
    <source>
        <dbReference type="ARBA" id="ARBA00023163"/>
    </source>
</evidence>